<dbReference type="GO" id="GO:0004386">
    <property type="term" value="F:helicase activity"/>
    <property type="evidence" value="ECO:0007669"/>
    <property type="project" value="UniProtKB-KW"/>
</dbReference>
<evidence type="ECO:0000259" key="6">
    <source>
        <dbReference type="PROSITE" id="PS51192"/>
    </source>
</evidence>
<feature type="region of interest" description="Disordered" evidence="5">
    <location>
        <begin position="580"/>
        <end position="605"/>
    </location>
</feature>
<gene>
    <name evidence="8" type="primary">CHR3518</name>
    <name evidence="8" type="ORF">OSTLU_18985</name>
</gene>
<evidence type="ECO:0000256" key="1">
    <source>
        <dbReference type="ARBA" id="ARBA00022741"/>
    </source>
</evidence>
<dbReference type="Pfam" id="PF00271">
    <property type="entry name" value="Helicase_C"/>
    <property type="match status" value="1"/>
</dbReference>
<dbReference type="Gramene" id="ABP00992">
    <property type="protein sequence ID" value="ABP00992"/>
    <property type="gene ID" value="OSTLU_18985"/>
</dbReference>
<dbReference type="PROSITE" id="PS51194">
    <property type="entry name" value="HELICASE_CTER"/>
    <property type="match status" value="1"/>
</dbReference>
<evidence type="ECO:0000256" key="2">
    <source>
        <dbReference type="ARBA" id="ARBA00022801"/>
    </source>
</evidence>
<feature type="domain" description="Helicase ATP-binding" evidence="6">
    <location>
        <begin position="166"/>
        <end position="324"/>
    </location>
</feature>
<evidence type="ECO:0000256" key="4">
    <source>
        <dbReference type="ARBA" id="ARBA00022840"/>
    </source>
</evidence>
<evidence type="ECO:0000256" key="3">
    <source>
        <dbReference type="ARBA" id="ARBA00022806"/>
    </source>
</evidence>
<dbReference type="GO" id="GO:0043596">
    <property type="term" value="C:nuclear replication fork"/>
    <property type="evidence" value="ECO:0007669"/>
    <property type="project" value="TreeGrafter"/>
</dbReference>
<keyword evidence="4" id="KW-0067">ATP-binding</keyword>
<keyword evidence="9" id="KW-1185">Reference proteome</keyword>
<dbReference type="InterPro" id="IPR049730">
    <property type="entry name" value="SNF2/RAD54-like_C"/>
</dbReference>
<protein>
    <submittedName>
        <fullName evidence="8">Uncharacterized protein</fullName>
    </submittedName>
</protein>
<dbReference type="KEGG" id="olu:OSTLU_18985"/>
<dbReference type="InterPro" id="IPR038718">
    <property type="entry name" value="SNF2-like_sf"/>
</dbReference>
<dbReference type="InterPro" id="IPR001650">
    <property type="entry name" value="Helicase_C-like"/>
</dbReference>
<dbReference type="CDD" id="cd18793">
    <property type="entry name" value="SF2_C_SNF"/>
    <property type="match status" value="1"/>
</dbReference>
<dbReference type="OrthoDB" id="2801544at2759"/>
<organism evidence="8 9">
    <name type="scientific">Ostreococcus lucimarinus (strain CCE9901)</name>
    <dbReference type="NCBI Taxonomy" id="436017"/>
    <lineage>
        <taxon>Eukaryota</taxon>
        <taxon>Viridiplantae</taxon>
        <taxon>Chlorophyta</taxon>
        <taxon>Mamiellophyceae</taxon>
        <taxon>Mamiellales</taxon>
        <taxon>Bathycoccaceae</taxon>
        <taxon>Ostreococcus</taxon>
    </lineage>
</organism>
<feature type="compositionally biased region" description="Polar residues" evidence="5">
    <location>
        <begin position="580"/>
        <end position="596"/>
    </location>
</feature>
<dbReference type="Proteomes" id="UP000001568">
    <property type="component" value="Chromosome 20"/>
</dbReference>
<dbReference type="PROSITE" id="PS51192">
    <property type="entry name" value="HELICASE_ATP_BIND_1"/>
    <property type="match status" value="1"/>
</dbReference>
<evidence type="ECO:0000313" key="8">
    <source>
        <dbReference type="EMBL" id="ABP00992.1"/>
    </source>
</evidence>
<dbReference type="GO" id="GO:0006281">
    <property type="term" value="P:DNA repair"/>
    <property type="evidence" value="ECO:0007669"/>
    <property type="project" value="TreeGrafter"/>
</dbReference>
<evidence type="ECO:0000313" key="9">
    <source>
        <dbReference type="Proteomes" id="UP000001568"/>
    </source>
</evidence>
<feature type="domain" description="Helicase C-terminal" evidence="7">
    <location>
        <begin position="434"/>
        <end position="583"/>
    </location>
</feature>
<accession>A4SAW4</accession>
<dbReference type="eggNOG" id="KOG1000">
    <property type="taxonomic scope" value="Eukaryota"/>
</dbReference>
<keyword evidence="1" id="KW-0547">Nucleotide-binding</keyword>
<sequence length="638" mass="69560">MDAWDAWDDAVDAERAARAVADASEALRRRMRAESSTTTTTTTTTATTATTAPTTIEFALREPGDAFAIARATPRAGALGEAAAAAARDAGATRASDGAWTAPAGAVRAIRDALVRRTNARVLDVPGMALRCAEVRFEEDAAGAYARGVPKALDAKMFEFQRTGVMYALRRRGRVLIGDEMGLGKTVQACALLACYREECPALILVPTSLREAWRNALQSWLDVADGDVACVGAASEGWKLDEGRPFDIVPYSLVVKLRSKLLAKRYKIVVCDESHFLKDRRAQRTQAVMPLLKDANRAICLTGTPALSRPIELFTQLEALVPKVFARLNEYGARYCANGGPFGMYTGCTHADELHVMISKLCMVRRLKKDVLKDLPPKQRTQVWLALEKSSMGDVRRIKSLLDELRQRGGNELEEKRLLNELFLASAKAKTKSVCEYLETLIDGSTSKFLFFAHHGVLLDAVAQCMDAKKVKTIRIDGSTPAAVRGDLVNAFQRRDDVRVAILSIKAAGMGLTLTAASTVIFGEMVWTPGDLIQAEDRAHRIGQQSSVLVQYLHAKDTIDEIIWQSIKKKLDNLGAVLNGQTSGNHLETTSTNGKSPKRQKVQPVIDVSQRTLTELFASQATQLSSPAGEDSQPTDA</sequence>
<dbReference type="InterPro" id="IPR000330">
    <property type="entry name" value="SNF2_N"/>
</dbReference>
<keyword evidence="2" id="KW-0378">Hydrolase</keyword>
<dbReference type="Pfam" id="PF00176">
    <property type="entry name" value="SNF2-rel_dom"/>
    <property type="match status" value="1"/>
</dbReference>
<dbReference type="PANTHER" id="PTHR45766">
    <property type="entry name" value="DNA ANNEALING HELICASE AND ENDONUCLEASE ZRANB3 FAMILY MEMBER"/>
    <property type="match status" value="1"/>
</dbReference>
<dbReference type="Gene3D" id="3.40.50.300">
    <property type="entry name" value="P-loop containing nucleotide triphosphate hydrolases"/>
    <property type="match status" value="1"/>
</dbReference>
<dbReference type="InterPro" id="IPR027417">
    <property type="entry name" value="P-loop_NTPase"/>
</dbReference>
<dbReference type="SMART" id="SM00490">
    <property type="entry name" value="HELICc"/>
    <property type="match status" value="1"/>
</dbReference>
<dbReference type="AlphaFoldDB" id="A4SAW4"/>
<dbReference type="EMBL" id="CP000600">
    <property type="protein sequence ID" value="ABP00992.1"/>
    <property type="molecule type" value="Genomic_DNA"/>
</dbReference>
<dbReference type="GO" id="GO:0004520">
    <property type="term" value="F:DNA endonuclease activity"/>
    <property type="evidence" value="ECO:0007669"/>
    <property type="project" value="TreeGrafter"/>
</dbReference>
<evidence type="ECO:0000259" key="7">
    <source>
        <dbReference type="PROSITE" id="PS51194"/>
    </source>
</evidence>
<dbReference type="RefSeq" id="XP_001422675.1">
    <property type="nucleotide sequence ID" value="XM_001422638.1"/>
</dbReference>
<dbReference type="SUPFAM" id="SSF52540">
    <property type="entry name" value="P-loop containing nucleoside triphosphate hydrolases"/>
    <property type="match status" value="2"/>
</dbReference>
<dbReference type="PANTHER" id="PTHR45766:SF3">
    <property type="entry name" value="DNA ANNEALING HELICASE AND ENDONUCLEASE ZRANB3"/>
    <property type="match status" value="1"/>
</dbReference>
<dbReference type="STRING" id="436017.A4SAW4"/>
<dbReference type="InterPro" id="IPR014001">
    <property type="entry name" value="Helicase_ATP-bd"/>
</dbReference>
<dbReference type="GO" id="GO:0005524">
    <property type="term" value="F:ATP binding"/>
    <property type="evidence" value="ECO:0007669"/>
    <property type="project" value="UniProtKB-KW"/>
</dbReference>
<feature type="region of interest" description="Disordered" evidence="5">
    <location>
        <begin position="25"/>
        <end position="51"/>
    </location>
</feature>
<reference evidence="8 9" key="1">
    <citation type="journal article" date="2007" name="Proc. Natl. Acad. Sci. U.S.A.">
        <title>The tiny eukaryote Ostreococcus provides genomic insights into the paradox of plankton speciation.</title>
        <authorList>
            <person name="Palenik B."/>
            <person name="Grimwood J."/>
            <person name="Aerts A."/>
            <person name="Rouze P."/>
            <person name="Salamov A."/>
            <person name="Putnam N."/>
            <person name="Dupont C."/>
            <person name="Jorgensen R."/>
            <person name="Derelle E."/>
            <person name="Rombauts S."/>
            <person name="Zhou K."/>
            <person name="Otillar R."/>
            <person name="Merchant S.S."/>
            <person name="Podell S."/>
            <person name="Gaasterland T."/>
            <person name="Napoli C."/>
            <person name="Gendler K."/>
            <person name="Manuell A."/>
            <person name="Tai V."/>
            <person name="Vallon O."/>
            <person name="Piganeau G."/>
            <person name="Jancek S."/>
            <person name="Heijde M."/>
            <person name="Jabbari K."/>
            <person name="Bowler C."/>
            <person name="Lohr M."/>
            <person name="Robbens S."/>
            <person name="Werner G."/>
            <person name="Dubchak I."/>
            <person name="Pazour G.J."/>
            <person name="Ren Q."/>
            <person name="Paulsen I."/>
            <person name="Delwiche C."/>
            <person name="Schmutz J."/>
            <person name="Rokhsar D."/>
            <person name="Van de Peer Y."/>
            <person name="Moreau H."/>
            <person name="Grigoriev I.V."/>
        </authorList>
    </citation>
    <scope>NUCLEOTIDE SEQUENCE [LARGE SCALE GENOMIC DNA]</scope>
    <source>
        <strain evidence="8 9">CCE9901</strain>
    </source>
</reference>
<dbReference type="GO" id="GO:0031297">
    <property type="term" value="P:replication fork processing"/>
    <property type="evidence" value="ECO:0007669"/>
    <property type="project" value="TreeGrafter"/>
</dbReference>
<evidence type="ECO:0000256" key="5">
    <source>
        <dbReference type="SAM" id="MobiDB-lite"/>
    </source>
</evidence>
<dbReference type="OMA" id="FTLHRAR"/>
<keyword evidence="3" id="KW-0347">Helicase</keyword>
<dbReference type="Gene3D" id="3.40.50.10810">
    <property type="entry name" value="Tandem AAA-ATPase domain"/>
    <property type="match status" value="1"/>
</dbReference>
<feature type="compositionally biased region" description="Low complexity" evidence="5">
    <location>
        <begin position="37"/>
        <end position="51"/>
    </location>
</feature>
<dbReference type="HOGENOM" id="CLU_000315_33_4_1"/>
<name>A4SAW4_OSTLU</name>
<dbReference type="GeneID" id="5006567"/>
<proteinExistence type="predicted"/>
<dbReference type="GO" id="GO:0016787">
    <property type="term" value="F:hydrolase activity"/>
    <property type="evidence" value="ECO:0007669"/>
    <property type="project" value="UniProtKB-KW"/>
</dbReference>
<dbReference type="CDD" id="cd18010">
    <property type="entry name" value="DEXHc_HARP_SMARCAL1"/>
    <property type="match status" value="1"/>
</dbReference>
<dbReference type="SMART" id="SM00487">
    <property type="entry name" value="DEXDc"/>
    <property type="match status" value="1"/>
</dbReference>